<name>A0A822XSQ7_NELNU</name>
<organism evidence="1 2">
    <name type="scientific">Nelumbo nucifera</name>
    <name type="common">Sacred lotus</name>
    <dbReference type="NCBI Taxonomy" id="4432"/>
    <lineage>
        <taxon>Eukaryota</taxon>
        <taxon>Viridiplantae</taxon>
        <taxon>Streptophyta</taxon>
        <taxon>Embryophyta</taxon>
        <taxon>Tracheophyta</taxon>
        <taxon>Spermatophyta</taxon>
        <taxon>Magnoliopsida</taxon>
        <taxon>Proteales</taxon>
        <taxon>Nelumbonaceae</taxon>
        <taxon>Nelumbo</taxon>
    </lineage>
</organism>
<dbReference type="AlphaFoldDB" id="A0A822XSQ7"/>
<sequence>MSAQDTTPGHFSSTRAFAFLMLPNASTGRFLLSCASFSAMLPGLDAIRIDASQPSTKQSWKKRRIVEGPEMGDSRYC</sequence>
<evidence type="ECO:0000313" key="1">
    <source>
        <dbReference type="EMBL" id="DAD22733.1"/>
    </source>
</evidence>
<keyword evidence="2" id="KW-1185">Reference proteome</keyword>
<proteinExistence type="predicted"/>
<comment type="caution">
    <text evidence="1">The sequence shown here is derived from an EMBL/GenBank/DDBJ whole genome shotgun (WGS) entry which is preliminary data.</text>
</comment>
<reference evidence="1 2" key="1">
    <citation type="journal article" date="2020" name="Mol. Biol. Evol.">
        <title>Distinct Expression and Methylation Patterns for Genes with Different Fates following a Single Whole-Genome Duplication in Flowering Plants.</title>
        <authorList>
            <person name="Shi T."/>
            <person name="Rahmani R.S."/>
            <person name="Gugger P.F."/>
            <person name="Wang M."/>
            <person name="Li H."/>
            <person name="Zhang Y."/>
            <person name="Li Z."/>
            <person name="Wang Q."/>
            <person name="Van de Peer Y."/>
            <person name="Marchal K."/>
            <person name="Chen J."/>
        </authorList>
    </citation>
    <scope>NUCLEOTIDE SEQUENCE [LARGE SCALE GENOMIC DNA]</scope>
    <source>
        <tissue evidence="1">Leaf</tissue>
    </source>
</reference>
<accession>A0A822XSQ7</accession>
<dbReference type="EMBL" id="DUZY01000001">
    <property type="protein sequence ID" value="DAD22733.1"/>
    <property type="molecule type" value="Genomic_DNA"/>
</dbReference>
<evidence type="ECO:0000313" key="2">
    <source>
        <dbReference type="Proteomes" id="UP000607653"/>
    </source>
</evidence>
<gene>
    <name evidence="1" type="ORF">HUJ06_024195</name>
</gene>
<dbReference type="Proteomes" id="UP000607653">
    <property type="component" value="Unassembled WGS sequence"/>
</dbReference>
<protein>
    <submittedName>
        <fullName evidence="1">Uncharacterized protein</fullName>
    </submittedName>
</protein>